<protein>
    <recommendedName>
        <fullName evidence="5">Glycosyltransferase family 1 protein</fullName>
    </recommendedName>
</protein>
<dbReference type="EMBL" id="PCRK01000062">
    <property type="protein sequence ID" value="PIP19466.1"/>
    <property type="molecule type" value="Genomic_DNA"/>
</dbReference>
<dbReference type="Pfam" id="PF13439">
    <property type="entry name" value="Glyco_transf_4"/>
    <property type="match status" value="1"/>
</dbReference>
<accession>A0A2G9YJR5</accession>
<evidence type="ECO:0000259" key="2">
    <source>
        <dbReference type="Pfam" id="PF13439"/>
    </source>
</evidence>
<evidence type="ECO:0000313" key="4">
    <source>
        <dbReference type="Proteomes" id="UP000231292"/>
    </source>
</evidence>
<dbReference type="InterPro" id="IPR028098">
    <property type="entry name" value="Glyco_trans_4-like_N"/>
</dbReference>
<dbReference type="Proteomes" id="UP000231292">
    <property type="component" value="Unassembled WGS sequence"/>
</dbReference>
<dbReference type="Pfam" id="PF00534">
    <property type="entry name" value="Glycos_transf_1"/>
    <property type="match status" value="1"/>
</dbReference>
<feature type="non-terminal residue" evidence="3">
    <location>
        <position position="1"/>
    </location>
</feature>
<name>A0A2G9YJR5_9BACT</name>
<dbReference type="CDD" id="cd03808">
    <property type="entry name" value="GT4_CapM-like"/>
    <property type="match status" value="1"/>
</dbReference>
<dbReference type="PANTHER" id="PTHR12526">
    <property type="entry name" value="GLYCOSYLTRANSFERASE"/>
    <property type="match status" value="1"/>
</dbReference>
<dbReference type="GO" id="GO:0016757">
    <property type="term" value="F:glycosyltransferase activity"/>
    <property type="evidence" value="ECO:0007669"/>
    <property type="project" value="InterPro"/>
</dbReference>
<proteinExistence type="predicted"/>
<dbReference type="Gene3D" id="3.40.50.2000">
    <property type="entry name" value="Glycogen Phosphorylase B"/>
    <property type="match status" value="2"/>
</dbReference>
<organism evidence="3 4">
    <name type="scientific">Candidatus Sherwoodlollariibacterium unditelluris</name>
    <dbReference type="NCBI Taxonomy" id="1974757"/>
    <lineage>
        <taxon>Bacteria</taxon>
        <taxon>Pseudomonadati</taxon>
        <taxon>Candidatus Omnitrophota</taxon>
        <taxon>Candidatus Sherwoodlollariibacterium</taxon>
    </lineage>
</organism>
<dbReference type="PANTHER" id="PTHR12526:SF630">
    <property type="entry name" value="GLYCOSYLTRANSFERASE"/>
    <property type="match status" value="1"/>
</dbReference>
<feature type="domain" description="Glycosyl transferase family 1" evidence="1">
    <location>
        <begin position="145"/>
        <end position="305"/>
    </location>
</feature>
<evidence type="ECO:0008006" key="5">
    <source>
        <dbReference type="Google" id="ProtNLM"/>
    </source>
</evidence>
<comment type="caution">
    <text evidence="3">The sequence shown here is derived from an EMBL/GenBank/DDBJ whole genome shotgun (WGS) entry which is preliminary data.</text>
</comment>
<feature type="domain" description="Glycosyltransferase subfamily 4-like N-terminal" evidence="2">
    <location>
        <begin position="21"/>
        <end position="125"/>
    </location>
</feature>
<dbReference type="AlphaFoldDB" id="A0A2G9YJR5"/>
<reference evidence="3 4" key="1">
    <citation type="submission" date="2017-09" db="EMBL/GenBank/DDBJ databases">
        <title>Depth-based differentiation of microbial function through sediment-hosted aquifers and enrichment of novel symbionts in the deep terrestrial subsurface.</title>
        <authorList>
            <person name="Probst A.J."/>
            <person name="Ladd B."/>
            <person name="Jarett J.K."/>
            <person name="Geller-Mcgrath D.E."/>
            <person name="Sieber C.M."/>
            <person name="Emerson J.B."/>
            <person name="Anantharaman K."/>
            <person name="Thomas B.C."/>
            <person name="Malmstrom R."/>
            <person name="Stieglmeier M."/>
            <person name="Klingl A."/>
            <person name="Woyke T."/>
            <person name="Ryan C.M."/>
            <person name="Banfield J.F."/>
        </authorList>
    </citation>
    <scope>NUCLEOTIDE SEQUENCE [LARGE SCALE GENOMIC DNA]</scope>
    <source>
        <strain evidence="3">CG23_combo_of_CG06-09_8_20_14_all_41_10</strain>
    </source>
</reference>
<evidence type="ECO:0000259" key="1">
    <source>
        <dbReference type="Pfam" id="PF00534"/>
    </source>
</evidence>
<evidence type="ECO:0000313" key="3">
    <source>
        <dbReference type="EMBL" id="PIP19466.1"/>
    </source>
</evidence>
<gene>
    <name evidence="3" type="ORF">COX41_02735</name>
</gene>
<dbReference type="InterPro" id="IPR001296">
    <property type="entry name" value="Glyco_trans_1"/>
</dbReference>
<dbReference type="SUPFAM" id="SSF53756">
    <property type="entry name" value="UDP-Glycosyltransferase/glycogen phosphorylase"/>
    <property type="match status" value="1"/>
</dbReference>
<sequence>AAKDIPGLKLIRCRFLERPIRLIKDILALFFIYGFIKNNNIDIVHTHSSKAGILGRLAAKASGVRTIIHTVHGWSFHDYQSGITYYFYLFLEKLCAYFSSAIVVVSQWDKRQAARQLAGRQDRYKLIRYTINYEEFRNKTEASQARKEFGLSEADLVIGMVACFKPQKSPLDFIKLAGAIKKDFPNAKFILVGDGILRKKVCALINKLNLKEQIILTGWRNDIASILSCLDVFVLTSLWEGLPIAVLEAMAAGLPVVATDTGGISEVVLHGKTGYLVKPRDVQALQDRLSELLMKPYLRKEFAKLAIATLESKEYSLNNMLKNTTQLCLDLFFGRENA</sequence>